<dbReference type="PRINTS" id="PR00037">
    <property type="entry name" value="HTHLACR"/>
</dbReference>
<evidence type="ECO:0000259" key="4">
    <source>
        <dbReference type="PROSITE" id="PS51000"/>
    </source>
</evidence>
<dbReference type="SUPFAM" id="SSF46785">
    <property type="entry name" value="Winged helix' DNA-binding domain"/>
    <property type="match status" value="1"/>
</dbReference>
<dbReference type="InterPro" id="IPR014036">
    <property type="entry name" value="DeoR-like_C"/>
</dbReference>
<feature type="domain" description="HTH deoR-type" evidence="4">
    <location>
        <begin position="5"/>
        <end position="60"/>
    </location>
</feature>
<dbReference type="InterPro" id="IPR036390">
    <property type="entry name" value="WH_DNA-bd_sf"/>
</dbReference>
<dbReference type="Pfam" id="PF00455">
    <property type="entry name" value="DeoRC"/>
    <property type="match status" value="1"/>
</dbReference>
<dbReference type="SMART" id="SM00420">
    <property type="entry name" value="HTH_DEOR"/>
    <property type="match status" value="1"/>
</dbReference>
<keyword evidence="3" id="KW-0804">Transcription</keyword>
<dbReference type="OrthoDB" id="3252280at2"/>
<evidence type="ECO:0000256" key="2">
    <source>
        <dbReference type="ARBA" id="ARBA00023125"/>
    </source>
</evidence>
<proteinExistence type="predicted"/>
<dbReference type="InterPro" id="IPR036388">
    <property type="entry name" value="WH-like_DNA-bd_sf"/>
</dbReference>
<dbReference type="PANTHER" id="PTHR30363">
    <property type="entry name" value="HTH-TYPE TRANSCRIPTIONAL REGULATOR SRLR-RELATED"/>
    <property type="match status" value="1"/>
</dbReference>
<evidence type="ECO:0000313" key="5">
    <source>
        <dbReference type="EMBL" id="QFU96799.1"/>
    </source>
</evidence>
<evidence type="ECO:0000256" key="1">
    <source>
        <dbReference type="ARBA" id="ARBA00023015"/>
    </source>
</evidence>
<dbReference type="PANTHER" id="PTHR30363:SF44">
    <property type="entry name" value="AGA OPERON TRANSCRIPTIONAL REPRESSOR-RELATED"/>
    <property type="match status" value="1"/>
</dbReference>
<dbReference type="InterPro" id="IPR037171">
    <property type="entry name" value="NagB/RpiA_transferase-like"/>
</dbReference>
<dbReference type="InterPro" id="IPR050313">
    <property type="entry name" value="Carb_Metab_HTH_regulators"/>
</dbReference>
<organism evidence="5 6">
    <name type="scientific">Luteimicrobium xylanilyticum</name>
    <dbReference type="NCBI Taxonomy" id="1133546"/>
    <lineage>
        <taxon>Bacteria</taxon>
        <taxon>Bacillati</taxon>
        <taxon>Actinomycetota</taxon>
        <taxon>Actinomycetes</taxon>
        <taxon>Micrococcales</taxon>
        <taxon>Luteimicrobium</taxon>
    </lineage>
</organism>
<dbReference type="InterPro" id="IPR001034">
    <property type="entry name" value="DeoR_HTH"/>
</dbReference>
<name>A0A5P9Q607_9MICO</name>
<dbReference type="AlphaFoldDB" id="A0A5P9Q607"/>
<dbReference type="Proteomes" id="UP000326702">
    <property type="component" value="Chromosome"/>
</dbReference>
<dbReference type="PROSITE" id="PS00894">
    <property type="entry name" value="HTH_DEOR_1"/>
    <property type="match status" value="1"/>
</dbReference>
<dbReference type="PROSITE" id="PS51000">
    <property type="entry name" value="HTH_DEOR_2"/>
    <property type="match status" value="1"/>
</dbReference>
<dbReference type="GO" id="GO:0003700">
    <property type="term" value="F:DNA-binding transcription factor activity"/>
    <property type="evidence" value="ECO:0007669"/>
    <property type="project" value="InterPro"/>
</dbReference>
<dbReference type="InterPro" id="IPR018356">
    <property type="entry name" value="Tscrpt_reg_HTH_DeoR_CS"/>
</dbReference>
<keyword evidence="6" id="KW-1185">Reference proteome</keyword>
<keyword evidence="2" id="KW-0238">DNA-binding</keyword>
<dbReference type="GO" id="GO:0003677">
    <property type="term" value="F:DNA binding"/>
    <property type="evidence" value="ECO:0007669"/>
    <property type="project" value="UniProtKB-KW"/>
</dbReference>
<dbReference type="SMART" id="SM01134">
    <property type="entry name" value="DeoRC"/>
    <property type="match status" value="1"/>
</dbReference>
<protein>
    <submittedName>
        <fullName evidence="5">L-fucose operon activator</fullName>
    </submittedName>
</protein>
<gene>
    <name evidence="5" type="ORF">KDY119_00289</name>
</gene>
<reference evidence="5 6" key="1">
    <citation type="submission" date="2019-10" db="EMBL/GenBank/DDBJ databases">
        <title>Genome sequence of Luteimicrobium xylanilyticum HY-24.</title>
        <authorList>
            <person name="Kim D.Y."/>
            <person name="Park H.-Y."/>
        </authorList>
    </citation>
    <scope>NUCLEOTIDE SEQUENCE [LARGE SCALE GENOMIC DNA]</scope>
    <source>
        <strain evidence="5 6">HY-24</strain>
    </source>
</reference>
<dbReference type="SUPFAM" id="SSF100950">
    <property type="entry name" value="NagB/RpiA/CoA transferase-like"/>
    <property type="match status" value="1"/>
</dbReference>
<dbReference type="Pfam" id="PF08220">
    <property type="entry name" value="HTH_DeoR"/>
    <property type="match status" value="1"/>
</dbReference>
<keyword evidence="1" id="KW-0805">Transcription regulation</keyword>
<dbReference type="Gene3D" id="1.10.10.10">
    <property type="entry name" value="Winged helix-like DNA-binding domain superfamily/Winged helix DNA-binding domain"/>
    <property type="match status" value="1"/>
</dbReference>
<dbReference type="EMBL" id="CP045529">
    <property type="protein sequence ID" value="QFU96799.1"/>
    <property type="molecule type" value="Genomic_DNA"/>
</dbReference>
<evidence type="ECO:0000313" key="6">
    <source>
        <dbReference type="Proteomes" id="UP000326702"/>
    </source>
</evidence>
<evidence type="ECO:0000256" key="3">
    <source>
        <dbReference type="ARBA" id="ARBA00023163"/>
    </source>
</evidence>
<sequence length="253" mass="25863">MSLTTRTRHEAILGELDRAGSVRVADLATKLRVSVPTIRRDLGSLADRGRLRKVHGGAVAEARPVASAAAPAAPATSSVARAAIGLLTPDDAVAVVGGGWVVPLAQAIVDAPGLRPLTVVTTSLHAALLLGRAGDRTLTTVLPGGEQRADGVLAGAVTEDTLAGLHVGTAVVECAGIGWDGRVTARSMSDAATFDVVRRSAARTVVVVPHTRVGHPGLAQWATLDDVDVVVTDGPLDGEQLALLHDLRVVVAT</sequence>
<dbReference type="RefSeq" id="WP_153021831.1">
    <property type="nucleotide sequence ID" value="NZ_BAABIH010000013.1"/>
</dbReference>
<dbReference type="KEGG" id="lxl:KDY119_00289"/>
<accession>A0A5P9Q607</accession>